<keyword evidence="7" id="KW-1185">Reference proteome</keyword>
<dbReference type="Pfam" id="PF00370">
    <property type="entry name" value="FGGY_N"/>
    <property type="match status" value="1"/>
</dbReference>
<evidence type="ECO:0000256" key="3">
    <source>
        <dbReference type="ARBA" id="ARBA00022777"/>
    </source>
</evidence>
<dbReference type="PANTHER" id="PTHR10196">
    <property type="entry name" value="SUGAR KINASE"/>
    <property type="match status" value="1"/>
</dbReference>
<dbReference type="OrthoDB" id="9786272at2"/>
<dbReference type="RefSeq" id="WP_116978812.1">
    <property type="nucleotide sequence ID" value="NZ_QPMM01000018.1"/>
</dbReference>
<protein>
    <submittedName>
        <fullName evidence="6">Carbohydrate kinase</fullName>
    </submittedName>
</protein>
<feature type="domain" description="Carbohydrate kinase FGGY C-terminal" evidence="5">
    <location>
        <begin position="247"/>
        <end position="439"/>
    </location>
</feature>
<proteinExistence type="inferred from homology"/>
<dbReference type="PANTHER" id="PTHR10196:SF69">
    <property type="entry name" value="GLYCEROL KINASE"/>
    <property type="match status" value="1"/>
</dbReference>
<evidence type="ECO:0000256" key="1">
    <source>
        <dbReference type="ARBA" id="ARBA00009156"/>
    </source>
</evidence>
<dbReference type="InterPro" id="IPR049382">
    <property type="entry name" value="FGGY_C_2"/>
</dbReference>
<dbReference type="GO" id="GO:0005829">
    <property type="term" value="C:cytosol"/>
    <property type="evidence" value="ECO:0007669"/>
    <property type="project" value="TreeGrafter"/>
</dbReference>
<gene>
    <name evidence="6" type="ORF">DVR12_26390</name>
</gene>
<dbReference type="GO" id="GO:0006071">
    <property type="term" value="P:glycerol metabolic process"/>
    <property type="evidence" value="ECO:0007669"/>
    <property type="project" value="TreeGrafter"/>
</dbReference>
<evidence type="ECO:0000259" key="5">
    <source>
        <dbReference type="Pfam" id="PF21546"/>
    </source>
</evidence>
<dbReference type="EMBL" id="QPMM01000018">
    <property type="protein sequence ID" value="RFS18911.1"/>
    <property type="molecule type" value="Genomic_DNA"/>
</dbReference>
<keyword evidence="3 6" id="KW-0418">Kinase</keyword>
<accession>A0A3E1Y2M2</accession>
<evidence type="ECO:0000313" key="7">
    <source>
        <dbReference type="Proteomes" id="UP000260644"/>
    </source>
</evidence>
<name>A0A3E1Y2M2_9BACT</name>
<dbReference type="InterPro" id="IPR018484">
    <property type="entry name" value="FGGY_N"/>
</dbReference>
<evidence type="ECO:0000313" key="6">
    <source>
        <dbReference type="EMBL" id="RFS18911.1"/>
    </source>
</evidence>
<dbReference type="GO" id="GO:0004370">
    <property type="term" value="F:glycerol kinase activity"/>
    <property type="evidence" value="ECO:0007669"/>
    <property type="project" value="TreeGrafter"/>
</dbReference>
<organism evidence="6 7">
    <name type="scientific">Chitinophaga silvatica</name>
    <dbReference type="NCBI Taxonomy" id="2282649"/>
    <lineage>
        <taxon>Bacteria</taxon>
        <taxon>Pseudomonadati</taxon>
        <taxon>Bacteroidota</taxon>
        <taxon>Chitinophagia</taxon>
        <taxon>Chitinophagales</taxon>
        <taxon>Chitinophagaceae</taxon>
        <taxon>Chitinophaga</taxon>
    </lineage>
</organism>
<comment type="caution">
    <text evidence="6">The sequence shown here is derived from an EMBL/GenBank/DDBJ whole genome shotgun (WGS) entry which is preliminary data.</text>
</comment>
<dbReference type="Proteomes" id="UP000260644">
    <property type="component" value="Unassembled WGS sequence"/>
</dbReference>
<feature type="domain" description="Carbohydrate kinase FGGY N-terminal" evidence="4">
    <location>
        <begin position="7"/>
        <end position="199"/>
    </location>
</feature>
<dbReference type="Pfam" id="PF21546">
    <property type="entry name" value="FGGY_C_2"/>
    <property type="match status" value="1"/>
</dbReference>
<evidence type="ECO:0000259" key="4">
    <source>
        <dbReference type="Pfam" id="PF00370"/>
    </source>
</evidence>
<dbReference type="SUPFAM" id="SSF53067">
    <property type="entry name" value="Actin-like ATPase domain"/>
    <property type="match status" value="2"/>
</dbReference>
<dbReference type="CDD" id="cd07772">
    <property type="entry name" value="ASKHA_NBD_FGGY_NaCK-like"/>
    <property type="match status" value="1"/>
</dbReference>
<reference evidence="6 7" key="1">
    <citation type="submission" date="2018-07" db="EMBL/GenBank/DDBJ databases">
        <title>Chitinophaga K2CV101002-2 sp. nov., isolated from a monsoon evergreen broad-leaved forest soil.</title>
        <authorList>
            <person name="Lv Y."/>
        </authorList>
    </citation>
    <scope>NUCLEOTIDE SEQUENCE [LARGE SCALE GENOMIC DNA]</scope>
    <source>
        <strain evidence="6 7">GDMCC 1.1288</strain>
    </source>
</reference>
<dbReference type="Gene3D" id="3.30.420.40">
    <property type="match status" value="2"/>
</dbReference>
<dbReference type="AlphaFoldDB" id="A0A3E1Y2M2"/>
<evidence type="ECO:0000256" key="2">
    <source>
        <dbReference type="ARBA" id="ARBA00022679"/>
    </source>
</evidence>
<keyword evidence="2" id="KW-0808">Transferase</keyword>
<sequence length="464" mass="52551">MSQIPVIAIFDVGKTNKKLFLFDENYRIILEKTARFTETTDEDGDPCENLESLRLSVFDSLREVFRRKDVVVKAINFSTYGASFVYIDEEGRPLTPLYNYLKEYPETLSEQFYNSYGGKTAFSVETASPVLGSLNSGMQLYRLKYTKPEIYNKVKYALHLPQYMSYLVTGQACTDITSIGCHTNLWNFQQNNYHTWVTKEGVLEKLAPLLISSDVLPATFPGSNYSVGIGLHDSSAALIPYLVNFHEPFVLISTGTWCISLNPFNDTPLTNDELTADCLCYMTFQGKPVKASRLFAGYEHEQQVKRIAAHFNQQPARYRTIEYDQQIIRLLQEKNKQDTHRAPDKKLMQSSVFAQRDLSNFTSDIEAYHQLMLDIANEQYIATKLVLDGASVKRIFVDGGFSKNAIYMNLLAALFPDIEIFAASMAQATAMGAALAIHNTWNSKPLPNDLIELKYYSATHDATI</sequence>
<comment type="similarity">
    <text evidence="1">Belongs to the FGGY kinase family.</text>
</comment>
<dbReference type="InterPro" id="IPR043129">
    <property type="entry name" value="ATPase_NBD"/>
</dbReference>